<proteinExistence type="inferred from homology"/>
<dbReference type="GO" id="GO:0006364">
    <property type="term" value="P:rRNA processing"/>
    <property type="evidence" value="ECO:0007669"/>
    <property type="project" value="UniProtKB-KW"/>
</dbReference>
<feature type="domain" description="Tetrapyrrole methylase" evidence="6">
    <location>
        <begin position="5"/>
        <end position="207"/>
    </location>
</feature>
<gene>
    <name evidence="7" type="ORF">UFOPK2683_00340</name>
    <name evidence="8" type="ORF">UFOPK3897_01059</name>
    <name evidence="9" type="ORF">UFOPK4121_01018</name>
</gene>
<dbReference type="FunFam" id="3.40.1010.10:FF:000007">
    <property type="entry name" value="Ribosomal RNA small subunit methyltransferase I"/>
    <property type="match status" value="1"/>
</dbReference>
<dbReference type="CDD" id="cd11648">
    <property type="entry name" value="RsmI"/>
    <property type="match status" value="1"/>
</dbReference>
<dbReference type="PANTHER" id="PTHR46111:SF1">
    <property type="entry name" value="RIBOSOMAL RNA SMALL SUBUNIT METHYLTRANSFERASE I"/>
    <property type="match status" value="1"/>
</dbReference>
<dbReference type="PIRSF" id="PIRSF005917">
    <property type="entry name" value="MTase_YraL"/>
    <property type="match status" value="1"/>
</dbReference>
<dbReference type="Gene3D" id="3.40.1010.10">
    <property type="entry name" value="Cobalt-precorrin-4 Transmethylase, Domain 1"/>
    <property type="match status" value="1"/>
</dbReference>
<dbReference type="EMBL" id="CAFBOF010000022">
    <property type="protein sequence ID" value="CAB4980072.1"/>
    <property type="molecule type" value="Genomic_DNA"/>
</dbReference>
<name>A0A6J7RDS2_9ZZZZ</name>
<evidence type="ECO:0000259" key="6">
    <source>
        <dbReference type="Pfam" id="PF00590"/>
    </source>
</evidence>
<accession>A0A6J7RDS2</accession>
<dbReference type="HAMAP" id="MF_01877">
    <property type="entry name" value="16SrRNA_methyltr_I"/>
    <property type="match status" value="1"/>
</dbReference>
<dbReference type="InterPro" id="IPR008189">
    <property type="entry name" value="rRNA_ssu_MeTfrase_I"/>
</dbReference>
<dbReference type="GO" id="GO:0032259">
    <property type="term" value="P:methylation"/>
    <property type="evidence" value="ECO:0007669"/>
    <property type="project" value="UniProtKB-KW"/>
</dbReference>
<dbReference type="PANTHER" id="PTHR46111">
    <property type="entry name" value="RIBOSOMAL RNA SMALL SUBUNIT METHYLTRANSFERASE I"/>
    <property type="match status" value="1"/>
</dbReference>
<keyword evidence="5" id="KW-0949">S-adenosyl-L-methionine</keyword>
<keyword evidence="1" id="KW-0963">Cytoplasm</keyword>
<dbReference type="InterPro" id="IPR014776">
    <property type="entry name" value="4pyrrole_Mease_sub2"/>
</dbReference>
<sequence>MASGRLVVVATPIGNLGDLSLRALAALRDADVIAAEDTRRTRALLTHAEITAGRRLTALHAHNERTRSAGLVKRIIEGETVALVTDAGTPGISDPGMYLVQACLAAQCSVEVVPGPSAHTAALVLSGLPTERFVFEGFIPRRGGGRTQALSDIKQERRTIVIYEAPSRINALLADLVVACGDDRRVAVAREITKIHEEVVRGSLASVAAIIAAGTPRGEYVVVLEGQVAAPQASADKISAQAREELLNSPASNSTRVIADRIASELGVSRRAAYAAVLAEKERTKPKREV</sequence>
<dbReference type="AlphaFoldDB" id="A0A6J7RDS2"/>
<keyword evidence="4" id="KW-0808">Transferase</keyword>
<keyword evidence="2" id="KW-0698">rRNA processing</keyword>
<evidence type="ECO:0000256" key="5">
    <source>
        <dbReference type="ARBA" id="ARBA00022691"/>
    </source>
</evidence>
<evidence type="ECO:0000256" key="4">
    <source>
        <dbReference type="ARBA" id="ARBA00022679"/>
    </source>
</evidence>
<dbReference type="Pfam" id="PF00590">
    <property type="entry name" value="TP_methylase"/>
    <property type="match status" value="1"/>
</dbReference>
<reference evidence="9" key="1">
    <citation type="submission" date="2020-05" db="EMBL/GenBank/DDBJ databases">
        <authorList>
            <person name="Chiriac C."/>
            <person name="Salcher M."/>
            <person name="Ghai R."/>
            <person name="Kavagutti S V."/>
        </authorList>
    </citation>
    <scope>NUCLEOTIDE SEQUENCE</scope>
</reference>
<evidence type="ECO:0000256" key="3">
    <source>
        <dbReference type="ARBA" id="ARBA00022603"/>
    </source>
</evidence>
<dbReference type="EMBL" id="CAFBPQ010000030">
    <property type="protein sequence ID" value="CAB5026846.1"/>
    <property type="molecule type" value="Genomic_DNA"/>
</dbReference>
<dbReference type="InterPro" id="IPR035996">
    <property type="entry name" value="4pyrrol_Methylase_sf"/>
</dbReference>
<dbReference type="Gene3D" id="3.30.950.10">
    <property type="entry name" value="Methyltransferase, Cobalt-precorrin-4 Transmethylase, Domain 2"/>
    <property type="match status" value="1"/>
</dbReference>
<evidence type="ECO:0000256" key="1">
    <source>
        <dbReference type="ARBA" id="ARBA00022490"/>
    </source>
</evidence>
<keyword evidence="3" id="KW-0489">Methyltransferase</keyword>
<organism evidence="9">
    <name type="scientific">freshwater metagenome</name>
    <dbReference type="NCBI Taxonomy" id="449393"/>
    <lineage>
        <taxon>unclassified sequences</taxon>
        <taxon>metagenomes</taxon>
        <taxon>ecological metagenomes</taxon>
    </lineage>
</organism>
<evidence type="ECO:0000256" key="2">
    <source>
        <dbReference type="ARBA" id="ARBA00022552"/>
    </source>
</evidence>
<evidence type="ECO:0000313" key="8">
    <source>
        <dbReference type="EMBL" id="CAB4980072.1"/>
    </source>
</evidence>
<dbReference type="NCBIfam" id="TIGR00096">
    <property type="entry name" value="16S rRNA (cytidine(1402)-2'-O)-methyltransferase"/>
    <property type="match status" value="1"/>
</dbReference>
<dbReference type="EMBL" id="CAEZYK010000011">
    <property type="protein sequence ID" value="CAB4717033.1"/>
    <property type="molecule type" value="Genomic_DNA"/>
</dbReference>
<dbReference type="InterPro" id="IPR014777">
    <property type="entry name" value="4pyrrole_Mease_sub1"/>
</dbReference>
<dbReference type="SUPFAM" id="SSF53790">
    <property type="entry name" value="Tetrapyrrole methylase"/>
    <property type="match status" value="1"/>
</dbReference>
<dbReference type="InterPro" id="IPR000878">
    <property type="entry name" value="4pyrrol_Mease"/>
</dbReference>
<evidence type="ECO:0000313" key="9">
    <source>
        <dbReference type="EMBL" id="CAB5026846.1"/>
    </source>
</evidence>
<dbReference type="GO" id="GO:0008168">
    <property type="term" value="F:methyltransferase activity"/>
    <property type="evidence" value="ECO:0007669"/>
    <property type="project" value="UniProtKB-KW"/>
</dbReference>
<evidence type="ECO:0000313" key="7">
    <source>
        <dbReference type="EMBL" id="CAB4717033.1"/>
    </source>
</evidence>
<dbReference type="FunFam" id="3.30.950.10:FF:000002">
    <property type="entry name" value="Ribosomal RNA small subunit methyltransferase I"/>
    <property type="match status" value="1"/>
</dbReference>
<protein>
    <submittedName>
        <fullName evidence="9">Unannotated protein</fullName>
    </submittedName>
</protein>